<feature type="binding site" evidence="12 13">
    <location>
        <position position="112"/>
    </location>
    <ligand>
        <name>ATP</name>
        <dbReference type="ChEBI" id="CHEBI:30616"/>
    </ligand>
</feature>
<keyword evidence="11 12" id="KW-0546">Nucleotide metabolism</keyword>
<keyword evidence="8 12" id="KW-0418">Kinase</keyword>
<evidence type="ECO:0000256" key="12">
    <source>
        <dbReference type="HAMAP-Rule" id="MF_00451"/>
    </source>
</evidence>
<keyword evidence="5 12" id="KW-0808">Transferase</keyword>
<evidence type="ECO:0000256" key="7">
    <source>
        <dbReference type="ARBA" id="ARBA00022741"/>
    </source>
</evidence>
<feature type="domain" description="Nucleoside diphosphate kinase-like" evidence="16">
    <location>
        <begin position="1"/>
        <end position="136"/>
    </location>
</feature>
<feature type="binding site" evidence="12 13">
    <location>
        <position position="85"/>
    </location>
    <ligand>
        <name>ATP</name>
        <dbReference type="ChEBI" id="CHEBI:30616"/>
    </ligand>
</feature>
<evidence type="ECO:0000313" key="17">
    <source>
        <dbReference type="EMBL" id="BAL52971.1"/>
    </source>
</evidence>
<name>H5S9Y5_9BACT</name>
<evidence type="ECO:0000256" key="15">
    <source>
        <dbReference type="RuleBase" id="RU004013"/>
    </source>
</evidence>
<dbReference type="Gene3D" id="3.30.70.141">
    <property type="entry name" value="Nucleoside diphosphate kinase-like domain"/>
    <property type="match status" value="1"/>
</dbReference>
<keyword evidence="9 12" id="KW-0067">ATP-binding</keyword>
<reference evidence="17" key="2">
    <citation type="journal article" date="2012" name="PLoS ONE">
        <title>A Deeply Branching Thermophilic Bacterium with an Ancient Acetyl-CoA Pathway Dominates a Subsurface Ecosystem.</title>
        <authorList>
            <person name="Takami H."/>
            <person name="Noguchi H."/>
            <person name="Takaki Y."/>
            <person name="Uchiyama I."/>
            <person name="Toyoda A."/>
            <person name="Nishi S."/>
            <person name="Chee G.-J."/>
            <person name="Arai W."/>
            <person name="Nunoura T."/>
            <person name="Itoh T."/>
            <person name="Hattori M."/>
            <person name="Takai K."/>
        </authorList>
    </citation>
    <scope>NUCLEOTIDE SEQUENCE</scope>
</reference>
<dbReference type="AlphaFoldDB" id="H5S9Y5"/>
<evidence type="ECO:0000256" key="5">
    <source>
        <dbReference type="ARBA" id="ARBA00022679"/>
    </source>
</evidence>
<comment type="catalytic activity">
    <reaction evidence="12">
        <text>a ribonucleoside 5'-diphosphate + ATP = a ribonucleoside 5'-triphosphate + ADP</text>
        <dbReference type="Rhea" id="RHEA:18113"/>
        <dbReference type="ChEBI" id="CHEBI:30616"/>
        <dbReference type="ChEBI" id="CHEBI:57930"/>
        <dbReference type="ChEBI" id="CHEBI:61557"/>
        <dbReference type="ChEBI" id="CHEBI:456216"/>
        <dbReference type="EC" id="2.7.4.6"/>
    </reaction>
</comment>
<reference evidence="17" key="1">
    <citation type="journal article" date="2005" name="Environ. Microbiol.">
        <title>Genetic and functional properties of uncultivated thermophilic crenarchaeotes from a subsurface gold mine as revealed by analysis of genome fragments.</title>
        <authorList>
            <person name="Nunoura T."/>
            <person name="Hirayama H."/>
            <person name="Takami H."/>
            <person name="Oida H."/>
            <person name="Nishi S."/>
            <person name="Shimamura S."/>
            <person name="Suzuki Y."/>
            <person name="Inagaki F."/>
            <person name="Takai K."/>
            <person name="Nealson K.H."/>
            <person name="Horikoshi K."/>
        </authorList>
    </citation>
    <scope>NUCLEOTIDE SEQUENCE</scope>
</reference>
<keyword evidence="7 12" id="KW-0547">Nucleotide-binding</keyword>
<evidence type="ECO:0000256" key="2">
    <source>
        <dbReference type="ARBA" id="ARBA00008142"/>
    </source>
</evidence>
<comment type="similarity">
    <text evidence="2 12 13 14">Belongs to the NDK family.</text>
</comment>
<gene>
    <name evidence="12" type="primary">ndk</name>
    <name evidence="17" type="ORF">HGMM_F03H09C30</name>
</gene>
<dbReference type="GO" id="GO:0005737">
    <property type="term" value="C:cytoplasm"/>
    <property type="evidence" value="ECO:0007669"/>
    <property type="project" value="UniProtKB-SubCell"/>
</dbReference>
<comment type="function">
    <text evidence="12">Major role in the synthesis of nucleoside triphosphates other than ATP. The ATP gamma phosphate is transferred to the NDP beta phosphate via a ping-pong mechanism, using a phosphorylated active-site intermediate.</text>
</comment>
<keyword evidence="12" id="KW-0597">Phosphoprotein</keyword>
<dbReference type="CDD" id="cd04413">
    <property type="entry name" value="NDPk_I"/>
    <property type="match status" value="1"/>
</dbReference>
<dbReference type="FunFam" id="3.30.70.141:FF:000003">
    <property type="entry name" value="Nucleoside diphosphate kinase"/>
    <property type="match status" value="1"/>
</dbReference>
<dbReference type="GO" id="GO:0046872">
    <property type="term" value="F:metal ion binding"/>
    <property type="evidence" value="ECO:0007669"/>
    <property type="project" value="UniProtKB-KW"/>
</dbReference>
<feature type="binding site" evidence="12 13">
    <location>
        <position position="57"/>
    </location>
    <ligand>
        <name>ATP</name>
        <dbReference type="ChEBI" id="CHEBI:30616"/>
    </ligand>
</feature>
<dbReference type="InterPro" id="IPR023005">
    <property type="entry name" value="Nucleoside_diP_kinase_AS"/>
</dbReference>
<dbReference type="SMART" id="SM00562">
    <property type="entry name" value="NDK"/>
    <property type="match status" value="1"/>
</dbReference>
<feature type="binding site" evidence="12 13">
    <location>
        <position position="102"/>
    </location>
    <ligand>
        <name>ATP</name>
        <dbReference type="ChEBI" id="CHEBI:30616"/>
    </ligand>
</feature>
<evidence type="ECO:0000256" key="9">
    <source>
        <dbReference type="ARBA" id="ARBA00022840"/>
    </source>
</evidence>
<evidence type="ECO:0000256" key="1">
    <source>
        <dbReference type="ARBA" id="ARBA00001946"/>
    </source>
</evidence>
<proteinExistence type="inferred from homology"/>
<evidence type="ECO:0000256" key="4">
    <source>
        <dbReference type="ARBA" id="ARBA00017632"/>
    </source>
</evidence>
<dbReference type="NCBIfam" id="NF001908">
    <property type="entry name" value="PRK00668.1"/>
    <property type="match status" value="1"/>
</dbReference>
<dbReference type="PANTHER" id="PTHR11349">
    <property type="entry name" value="NUCLEOSIDE DIPHOSPHATE KINASE"/>
    <property type="match status" value="1"/>
</dbReference>
<evidence type="ECO:0000259" key="16">
    <source>
        <dbReference type="SMART" id="SM00562"/>
    </source>
</evidence>
<dbReference type="PRINTS" id="PR01243">
    <property type="entry name" value="NUCDPKINASE"/>
</dbReference>
<feature type="binding site" evidence="12 13">
    <location>
        <position position="91"/>
    </location>
    <ligand>
        <name>ATP</name>
        <dbReference type="ChEBI" id="CHEBI:30616"/>
    </ligand>
</feature>
<dbReference type="GO" id="GO:0004550">
    <property type="term" value="F:nucleoside diphosphate kinase activity"/>
    <property type="evidence" value="ECO:0007669"/>
    <property type="project" value="UniProtKB-UniRule"/>
</dbReference>
<dbReference type="PROSITE" id="PS51374">
    <property type="entry name" value="NDPK_LIKE"/>
    <property type="match status" value="1"/>
</dbReference>
<dbReference type="InterPro" id="IPR034907">
    <property type="entry name" value="NDK-like_dom"/>
</dbReference>
<comment type="catalytic activity">
    <reaction evidence="12 15">
        <text>a 2'-deoxyribonucleoside 5'-diphosphate + ATP = a 2'-deoxyribonucleoside 5'-triphosphate + ADP</text>
        <dbReference type="Rhea" id="RHEA:44640"/>
        <dbReference type="ChEBI" id="CHEBI:30616"/>
        <dbReference type="ChEBI" id="CHEBI:61560"/>
        <dbReference type="ChEBI" id="CHEBI:73316"/>
        <dbReference type="ChEBI" id="CHEBI:456216"/>
        <dbReference type="EC" id="2.7.4.6"/>
    </reaction>
</comment>
<protein>
    <recommendedName>
        <fullName evidence="4 12">Nucleoside diphosphate kinase</fullName>
        <shortName evidence="12">NDK</shortName>
        <shortName evidence="12">NDP kinase</shortName>
        <ecNumber evidence="3 12">2.7.4.6</ecNumber>
    </recommendedName>
    <alternativeName>
        <fullName evidence="12">Nucleoside-2-P kinase</fullName>
    </alternativeName>
</protein>
<evidence type="ECO:0000256" key="6">
    <source>
        <dbReference type="ARBA" id="ARBA00022723"/>
    </source>
</evidence>
<sequence length="136" mass="15264">MERTFVMLKPDAVKRRLVGEIIKRIEAKNLNIVAMKMMRIDKKLAETHYGEHREKPFFKDLVDFVTSGPVVAMIVEGPNAISVMRTMMGATNPFNAAPGTIRGDFGLDLTQNLIHGSDSPQSAQRELTLFFPEENS</sequence>
<evidence type="ECO:0000256" key="11">
    <source>
        <dbReference type="ARBA" id="ARBA00023080"/>
    </source>
</evidence>
<dbReference type="GO" id="GO:0006183">
    <property type="term" value="P:GTP biosynthetic process"/>
    <property type="evidence" value="ECO:0007669"/>
    <property type="project" value="UniProtKB-UniRule"/>
</dbReference>
<organism evidence="17">
    <name type="scientific">uncultured Acetothermia bacterium</name>
    <dbReference type="NCBI Taxonomy" id="236499"/>
    <lineage>
        <taxon>Bacteria</taxon>
        <taxon>Candidatus Bipolaricaulota</taxon>
        <taxon>environmental samples</taxon>
    </lineage>
</organism>
<keyword evidence="10 12" id="KW-0460">Magnesium</keyword>
<feature type="binding site" evidence="12 13">
    <location>
        <position position="9"/>
    </location>
    <ligand>
        <name>ATP</name>
        <dbReference type="ChEBI" id="CHEBI:30616"/>
    </ligand>
</feature>
<comment type="subcellular location">
    <subcellularLocation>
        <location evidence="12">Cytoplasm</location>
    </subcellularLocation>
</comment>
<evidence type="ECO:0000256" key="10">
    <source>
        <dbReference type="ARBA" id="ARBA00022842"/>
    </source>
</evidence>
<dbReference type="EMBL" id="AP011644">
    <property type="protein sequence ID" value="BAL52971.1"/>
    <property type="molecule type" value="Genomic_DNA"/>
</dbReference>
<comment type="cofactor">
    <cofactor evidence="1 12">
        <name>Mg(2+)</name>
        <dbReference type="ChEBI" id="CHEBI:18420"/>
    </cofactor>
</comment>
<comment type="subunit">
    <text evidence="12">Homotetramer.</text>
</comment>
<dbReference type="SUPFAM" id="SSF54919">
    <property type="entry name" value="Nucleoside diphosphate kinase, NDK"/>
    <property type="match status" value="1"/>
</dbReference>
<dbReference type="PROSITE" id="PS00469">
    <property type="entry name" value="NDPK"/>
    <property type="match status" value="1"/>
</dbReference>
<dbReference type="HAMAP" id="MF_00451">
    <property type="entry name" value="NDP_kinase"/>
    <property type="match status" value="1"/>
</dbReference>
<dbReference type="GO" id="GO:0006241">
    <property type="term" value="P:CTP biosynthetic process"/>
    <property type="evidence" value="ECO:0007669"/>
    <property type="project" value="UniProtKB-UniRule"/>
</dbReference>
<evidence type="ECO:0000256" key="3">
    <source>
        <dbReference type="ARBA" id="ARBA00012966"/>
    </source>
</evidence>
<keyword evidence="6 12" id="KW-0479">Metal-binding</keyword>
<dbReference type="GO" id="GO:0006228">
    <property type="term" value="P:UTP biosynthetic process"/>
    <property type="evidence" value="ECO:0007669"/>
    <property type="project" value="UniProtKB-UniRule"/>
</dbReference>
<evidence type="ECO:0000256" key="13">
    <source>
        <dbReference type="PROSITE-ProRule" id="PRU00706"/>
    </source>
</evidence>
<dbReference type="EC" id="2.7.4.6" evidence="3 12"/>
<accession>H5S9Y5</accession>
<dbReference type="InterPro" id="IPR001564">
    <property type="entry name" value="Nucleoside_diP_kinase"/>
</dbReference>
<evidence type="ECO:0000256" key="14">
    <source>
        <dbReference type="RuleBase" id="RU004011"/>
    </source>
</evidence>
<dbReference type="Pfam" id="PF00334">
    <property type="entry name" value="NDK"/>
    <property type="match status" value="1"/>
</dbReference>
<dbReference type="InterPro" id="IPR036850">
    <property type="entry name" value="NDK-like_dom_sf"/>
</dbReference>
<feature type="active site" description="Pros-phosphohistidine intermediate" evidence="12 13">
    <location>
        <position position="115"/>
    </location>
</feature>
<evidence type="ECO:0000256" key="8">
    <source>
        <dbReference type="ARBA" id="ARBA00022777"/>
    </source>
</evidence>
<keyword evidence="12" id="KW-0963">Cytoplasm</keyword>
<dbReference type="GO" id="GO:0005524">
    <property type="term" value="F:ATP binding"/>
    <property type="evidence" value="ECO:0007669"/>
    <property type="project" value="UniProtKB-UniRule"/>
</dbReference>